<sequence>MSRIIIYDASILTLDDDDTFYYPGTVEVEGDRIAKIYAGNPNPSVFDDPSVTVLDGTDKLVMPGLVDLHFHTSIAKGFGDQLPLREYFDQVWYPAVRALNPERAYITALHSYYTAIKSGTTTANDMYRYLGSLARAASKIGIRAVLSNEVALPEHKLDLIEDNEIMAEIQAGSTSGWAINGCLHIHLCESQDEVDDTAARFGKTPIEIAGAHCIHLTDNNIALLAKTGTSVSYDPGSNAKLGNGIARLQDLESAGINVGIGINAFECENSPDMLELMKFGSLIQRALHRDASLAQPGKMLRMATRNDAKALGIDAGFLKPGKKADIIVLDLTKNQMFTPLLKDITNRKIILESHLVYGCNGSAAQHSIIDGLIVMKDFRVLAVDEGQLRKSMGNSFEGLAEDMKSFLIDSRAVMANGNKYSFLSSQKSPAISRIKAKTFSL</sequence>
<dbReference type="InterPro" id="IPR032466">
    <property type="entry name" value="Metal_Hydrolase"/>
</dbReference>
<keyword evidence="4" id="KW-1185">Reference proteome</keyword>
<accession>A0A507QZZ9</accession>
<evidence type="ECO:0000313" key="3">
    <source>
        <dbReference type="EMBL" id="TQB75665.1"/>
    </source>
</evidence>
<evidence type="ECO:0000313" key="4">
    <source>
        <dbReference type="Proteomes" id="UP000319663"/>
    </source>
</evidence>
<reference evidence="3 4" key="1">
    <citation type="submission" date="2019-06" db="EMBL/GenBank/DDBJ databases">
        <title>Wine fermentation using esterase from Monascus purpureus.</title>
        <authorList>
            <person name="Geng C."/>
            <person name="Zhang Y."/>
        </authorList>
    </citation>
    <scope>NUCLEOTIDE SEQUENCE [LARGE SCALE GENOMIC DNA]</scope>
    <source>
        <strain evidence="3">HQ1</strain>
    </source>
</reference>
<dbReference type="Pfam" id="PF01979">
    <property type="entry name" value="Amidohydro_1"/>
    <property type="match status" value="1"/>
</dbReference>
<name>A0A507QZZ9_MONPU</name>
<comment type="caution">
    <text evidence="3">The sequence shown here is derived from an EMBL/GenBank/DDBJ whole genome shotgun (WGS) entry which is preliminary data.</text>
</comment>
<evidence type="ECO:0000259" key="2">
    <source>
        <dbReference type="Pfam" id="PF01979"/>
    </source>
</evidence>
<dbReference type="InterPro" id="IPR011059">
    <property type="entry name" value="Metal-dep_hydrolase_composite"/>
</dbReference>
<organism evidence="3 4">
    <name type="scientific">Monascus purpureus</name>
    <name type="common">Red mold</name>
    <name type="synonym">Monascus anka</name>
    <dbReference type="NCBI Taxonomy" id="5098"/>
    <lineage>
        <taxon>Eukaryota</taxon>
        <taxon>Fungi</taxon>
        <taxon>Dikarya</taxon>
        <taxon>Ascomycota</taxon>
        <taxon>Pezizomycotina</taxon>
        <taxon>Eurotiomycetes</taxon>
        <taxon>Eurotiomycetidae</taxon>
        <taxon>Eurotiales</taxon>
        <taxon>Aspergillaceae</taxon>
        <taxon>Monascus</taxon>
    </lineage>
</organism>
<dbReference type="SUPFAM" id="SSF51556">
    <property type="entry name" value="Metallo-dependent hydrolases"/>
    <property type="match status" value="1"/>
</dbReference>
<dbReference type="EMBL" id="VIFY01000017">
    <property type="protein sequence ID" value="TQB75665.1"/>
    <property type="molecule type" value="Genomic_DNA"/>
</dbReference>
<keyword evidence="1" id="KW-0378">Hydrolase</keyword>
<evidence type="ECO:0000256" key="1">
    <source>
        <dbReference type="ARBA" id="ARBA00022801"/>
    </source>
</evidence>
<dbReference type="Gene3D" id="2.30.40.10">
    <property type="entry name" value="Urease, subunit C, domain 1"/>
    <property type="match status" value="2"/>
</dbReference>
<protein>
    <recommendedName>
        <fullName evidence="2">Amidohydrolase-related domain-containing protein</fullName>
    </recommendedName>
</protein>
<gene>
    <name evidence="3" type="ORF">MPDQ_002284</name>
</gene>
<feature type="domain" description="Amidohydrolase-related" evidence="2">
    <location>
        <begin position="60"/>
        <end position="343"/>
    </location>
</feature>
<dbReference type="Gene3D" id="3.20.20.140">
    <property type="entry name" value="Metal-dependent hydrolases"/>
    <property type="match status" value="2"/>
</dbReference>
<dbReference type="STRING" id="5098.A0A507QZZ9"/>
<dbReference type="Proteomes" id="UP000319663">
    <property type="component" value="Unassembled WGS sequence"/>
</dbReference>
<dbReference type="InterPro" id="IPR006680">
    <property type="entry name" value="Amidohydro-rel"/>
</dbReference>
<dbReference type="SUPFAM" id="SSF51338">
    <property type="entry name" value="Composite domain of metallo-dependent hydrolases"/>
    <property type="match status" value="1"/>
</dbReference>
<dbReference type="InterPro" id="IPR050287">
    <property type="entry name" value="MTA/SAH_deaminase"/>
</dbReference>
<dbReference type="PANTHER" id="PTHR43794:SF11">
    <property type="entry name" value="AMIDOHYDROLASE-RELATED DOMAIN-CONTAINING PROTEIN"/>
    <property type="match status" value="1"/>
</dbReference>
<dbReference type="GO" id="GO:0016810">
    <property type="term" value="F:hydrolase activity, acting on carbon-nitrogen (but not peptide) bonds"/>
    <property type="evidence" value="ECO:0007669"/>
    <property type="project" value="InterPro"/>
</dbReference>
<dbReference type="AlphaFoldDB" id="A0A507QZZ9"/>
<dbReference type="PANTHER" id="PTHR43794">
    <property type="entry name" value="AMINOHYDROLASE SSNA-RELATED"/>
    <property type="match status" value="1"/>
</dbReference>
<proteinExistence type="predicted"/>